<evidence type="ECO:0000313" key="2">
    <source>
        <dbReference type="Proteomes" id="UP001391051"/>
    </source>
</evidence>
<reference evidence="1 2" key="1">
    <citation type="submission" date="2023-01" db="EMBL/GenBank/DDBJ databases">
        <title>Analysis of 21 Apiospora genomes using comparative genomics revels a genus with tremendous synthesis potential of carbohydrate active enzymes and secondary metabolites.</title>
        <authorList>
            <person name="Sorensen T."/>
        </authorList>
    </citation>
    <scope>NUCLEOTIDE SEQUENCE [LARGE SCALE GENOMIC DNA]</scope>
    <source>
        <strain evidence="1 2">CBS 24483</strain>
    </source>
</reference>
<dbReference type="Proteomes" id="UP001391051">
    <property type="component" value="Unassembled WGS sequence"/>
</dbReference>
<comment type="caution">
    <text evidence="1">The sequence shown here is derived from an EMBL/GenBank/DDBJ whole genome shotgun (WGS) entry which is preliminary data.</text>
</comment>
<organism evidence="1 2">
    <name type="scientific">Apiospora aurea</name>
    <dbReference type="NCBI Taxonomy" id="335848"/>
    <lineage>
        <taxon>Eukaryota</taxon>
        <taxon>Fungi</taxon>
        <taxon>Dikarya</taxon>
        <taxon>Ascomycota</taxon>
        <taxon>Pezizomycotina</taxon>
        <taxon>Sordariomycetes</taxon>
        <taxon>Xylariomycetidae</taxon>
        <taxon>Amphisphaeriales</taxon>
        <taxon>Apiosporaceae</taxon>
        <taxon>Apiospora</taxon>
    </lineage>
</organism>
<accession>A0ABR1Q4K5</accession>
<dbReference type="RefSeq" id="XP_066696960.1">
    <property type="nucleotide sequence ID" value="XM_066847469.1"/>
</dbReference>
<dbReference type="GeneID" id="92080531"/>
<protein>
    <submittedName>
        <fullName evidence="1">Uncharacterized protein</fullName>
    </submittedName>
</protein>
<name>A0ABR1Q4K5_9PEZI</name>
<keyword evidence="2" id="KW-1185">Reference proteome</keyword>
<dbReference type="EMBL" id="JAQQWE010000007">
    <property type="protein sequence ID" value="KAK7946926.1"/>
    <property type="molecule type" value="Genomic_DNA"/>
</dbReference>
<evidence type="ECO:0000313" key="1">
    <source>
        <dbReference type="EMBL" id="KAK7946926.1"/>
    </source>
</evidence>
<proteinExistence type="predicted"/>
<sequence length="152" mass="16661">MGPWSNLAATLAYYGQGYSVEFCIPIARAGVPLGEPGTEWRKGQFPVSTPSHELPLTTLSSSALGRKGKESIVPEFSEPVVRFWVRKRKRRIIKRSPTLITLGAFSDDGGVDGIQAMRLRARDAILKAVPKSNFHSTWTQFGGATEATASRR</sequence>
<gene>
    <name evidence="1" type="ORF">PG986_011247</name>
</gene>